<keyword evidence="5" id="KW-1185">Reference proteome</keyword>
<keyword evidence="2" id="KW-0472">Membrane</keyword>
<dbReference type="AlphaFoldDB" id="A0A1D2M6U2"/>
<dbReference type="InterPro" id="IPR036869">
    <property type="entry name" value="J_dom_sf"/>
</dbReference>
<evidence type="ECO:0000259" key="3">
    <source>
        <dbReference type="PROSITE" id="PS50076"/>
    </source>
</evidence>
<sequence>MGTSCLKVSELMPSWISFAILRFKTRSGRKTTTRKGRIPPAYRMMKMFMQDDETDLLKLYIKRIIDEFREDEAGRQQWIESHRRRFLPESEATQPMNFTRGNLTAGRSDNQSRSQMGSERVGYVGLVVISNLCCMAFRGRSWNRAVANVAQEGGSITVGNIAGYAVGVTAGFLFTSLSPLAILGIGALVGLAASYVACNYFEKWTLKWLGLTRDEKLEKAYNLFEVKPTDSNSVVNKAYRQKSKTCHPDKLAAREPVPSKTEIHEEIEKFLKYQDAIKTIRDAREKDGAFPGNGVNDQDEEEICWREKVINFLKRLNPWWDTKDKNLAELLPLTYDFPPISIFEDGSAQPEVK</sequence>
<dbReference type="Gene3D" id="1.10.287.110">
    <property type="entry name" value="DnaJ domain"/>
    <property type="match status" value="1"/>
</dbReference>
<feature type="domain" description="J" evidence="3">
    <location>
        <begin position="219"/>
        <end position="285"/>
    </location>
</feature>
<gene>
    <name evidence="4" type="ORF">Ocin01_17994</name>
</gene>
<feature type="region of interest" description="Disordered" evidence="1">
    <location>
        <begin position="97"/>
        <end position="116"/>
    </location>
</feature>
<evidence type="ECO:0000256" key="1">
    <source>
        <dbReference type="SAM" id="MobiDB-lite"/>
    </source>
</evidence>
<evidence type="ECO:0000313" key="4">
    <source>
        <dbReference type="EMBL" id="ODM88688.1"/>
    </source>
</evidence>
<name>A0A1D2M6U2_ORCCI</name>
<comment type="caution">
    <text evidence="4">The sequence shown here is derived from an EMBL/GenBank/DDBJ whole genome shotgun (WGS) entry which is preliminary data.</text>
</comment>
<organism evidence="4 5">
    <name type="scientific">Orchesella cincta</name>
    <name type="common">Springtail</name>
    <name type="synonym">Podura cincta</name>
    <dbReference type="NCBI Taxonomy" id="48709"/>
    <lineage>
        <taxon>Eukaryota</taxon>
        <taxon>Metazoa</taxon>
        <taxon>Ecdysozoa</taxon>
        <taxon>Arthropoda</taxon>
        <taxon>Hexapoda</taxon>
        <taxon>Collembola</taxon>
        <taxon>Entomobryomorpha</taxon>
        <taxon>Entomobryoidea</taxon>
        <taxon>Orchesellidae</taxon>
        <taxon>Orchesellinae</taxon>
        <taxon>Orchesella</taxon>
    </lineage>
</organism>
<reference evidence="4 5" key="1">
    <citation type="journal article" date="2016" name="Genome Biol. Evol.">
        <title>Gene Family Evolution Reflects Adaptation to Soil Environmental Stressors in the Genome of the Collembolan Orchesella cincta.</title>
        <authorList>
            <person name="Faddeeva-Vakhrusheva A."/>
            <person name="Derks M.F."/>
            <person name="Anvar S.Y."/>
            <person name="Agamennone V."/>
            <person name="Suring W."/>
            <person name="Smit S."/>
            <person name="van Straalen N.M."/>
            <person name="Roelofs D."/>
        </authorList>
    </citation>
    <scope>NUCLEOTIDE SEQUENCE [LARGE SCALE GENOMIC DNA]</scope>
    <source>
        <tissue evidence="4">Mixed pool</tissue>
    </source>
</reference>
<proteinExistence type="predicted"/>
<accession>A0A1D2M6U2</accession>
<feature type="transmembrane region" description="Helical" evidence="2">
    <location>
        <begin position="180"/>
        <end position="201"/>
    </location>
</feature>
<keyword evidence="2" id="KW-0812">Transmembrane</keyword>
<evidence type="ECO:0000313" key="5">
    <source>
        <dbReference type="Proteomes" id="UP000094527"/>
    </source>
</evidence>
<dbReference type="PROSITE" id="PS50076">
    <property type="entry name" value="DNAJ_2"/>
    <property type="match status" value="1"/>
</dbReference>
<dbReference type="EMBL" id="LJIJ01003312">
    <property type="protein sequence ID" value="ODM88688.1"/>
    <property type="molecule type" value="Genomic_DNA"/>
</dbReference>
<dbReference type="CDD" id="cd06257">
    <property type="entry name" value="DnaJ"/>
    <property type="match status" value="1"/>
</dbReference>
<protein>
    <submittedName>
        <fullName evidence="4">DnaJ-like protein DjlA</fullName>
    </submittedName>
</protein>
<dbReference type="SUPFAM" id="SSF46565">
    <property type="entry name" value="Chaperone J-domain"/>
    <property type="match status" value="1"/>
</dbReference>
<keyword evidence="2" id="KW-1133">Transmembrane helix</keyword>
<dbReference type="InterPro" id="IPR001623">
    <property type="entry name" value="DnaJ_domain"/>
</dbReference>
<evidence type="ECO:0000256" key="2">
    <source>
        <dbReference type="SAM" id="Phobius"/>
    </source>
</evidence>
<dbReference type="Proteomes" id="UP000094527">
    <property type="component" value="Unassembled WGS sequence"/>
</dbReference>